<keyword evidence="6 14" id="KW-0597">Phosphoprotein</keyword>
<dbReference type="PRINTS" id="PR00344">
    <property type="entry name" value="BCTRLSENSOR"/>
</dbReference>
<dbReference type="CDD" id="cd16922">
    <property type="entry name" value="HATPase_EvgS-ArcB-TorS-like"/>
    <property type="match status" value="1"/>
</dbReference>
<keyword evidence="11" id="KW-0902">Two-component regulatory system</keyword>
<dbReference type="FunFam" id="3.30.565.10:FF:000023">
    <property type="entry name" value="PAS domain-containing sensor histidine kinase"/>
    <property type="match status" value="1"/>
</dbReference>
<dbReference type="AlphaFoldDB" id="A0A564TA91"/>
<dbReference type="SUPFAM" id="SSF55785">
    <property type="entry name" value="PYP-like sensor domain (PAS domain)"/>
    <property type="match status" value="1"/>
</dbReference>
<evidence type="ECO:0000256" key="12">
    <source>
        <dbReference type="ARBA" id="ARBA00023136"/>
    </source>
</evidence>
<reference evidence="19 20" key="1">
    <citation type="submission" date="2019-07" db="EMBL/GenBank/DDBJ databases">
        <authorList>
            <person name="Hibberd C M."/>
            <person name="Gehrig L. J."/>
            <person name="Chang H.-W."/>
            <person name="Venkatesh S."/>
        </authorList>
    </citation>
    <scope>NUCLEOTIDE SEQUENCE [LARGE SCALE GENOMIC DNA]</scope>
    <source>
        <strain evidence="19">Faecalibacterium_prausnitzii_JG_BgPS064</strain>
    </source>
</reference>
<dbReference type="Pfam" id="PF00072">
    <property type="entry name" value="Response_reg"/>
    <property type="match status" value="1"/>
</dbReference>
<dbReference type="Gene3D" id="1.10.287.130">
    <property type="match status" value="1"/>
</dbReference>
<dbReference type="GO" id="GO:0005886">
    <property type="term" value="C:plasma membrane"/>
    <property type="evidence" value="ECO:0007669"/>
    <property type="project" value="UniProtKB-SubCell"/>
</dbReference>
<proteinExistence type="predicted"/>
<dbReference type="SMART" id="SM00388">
    <property type="entry name" value="HisKA"/>
    <property type="match status" value="1"/>
</dbReference>
<keyword evidence="15" id="KW-1133">Transmembrane helix</keyword>
<protein>
    <recommendedName>
        <fullName evidence="4">Stage 0 sporulation protein A homolog</fullName>
        <ecNumber evidence="3">2.7.13.3</ecNumber>
    </recommendedName>
</protein>
<evidence type="ECO:0000256" key="6">
    <source>
        <dbReference type="ARBA" id="ARBA00022553"/>
    </source>
</evidence>
<dbReference type="InterPro" id="IPR011006">
    <property type="entry name" value="CheY-like_superfamily"/>
</dbReference>
<gene>
    <name evidence="19" type="primary">luxQ_3</name>
    <name evidence="19" type="ORF">FPPS064S07_02593</name>
</gene>
<dbReference type="PROSITE" id="PS50109">
    <property type="entry name" value="HIS_KIN"/>
    <property type="match status" value="1"/>
</dbReference>
<feature type="transmembrane region" description="Helical" evidence="15">
    <location>
        <begin position="291"/>
        <end position="313"/>
    </location>
</feature>
<evidence type="ECO:0000313" key="19">
    <source>
        <dbReference type="EMBL" id="VUX04367.1"/>
    </source>
</evidence>
<keyword evidence="10" id="KW-0067">ATP-binding</keyword>
<dbReference type="InterPro" id="IPR036890">
    <property type="entry name" value="HATPase_C_sf"/>
</dbReference>
<dbReference type="InterPro" id="IPR035965">
    <property type="entry name" value="PAS-like_dom_sf"/>
</dbReference>
<evidence type="ECO:0000256" key="4">
    <source>
        <dbReference type="ARBA" id="ARBA00018672"/>
    </source>
</evidence>
<dbReference type="InterPro" id="IPR003661">
    <property type="entry name" value="HisK_dim/P_dom"/>
</dbReference>
<keyword evidence="7 19" id="KW-0808">Transferase</keyword>
<dbReference type="SUPFAM" id="SSF55874">
    <property type="entry name" value="ATPase domain of HSP90 chaperone/DNA topoisomerase II/histidine kinase"/>
    <property type="match status" value="1"/>
</dbReference>
<comment type="catalytic activity">
    <reaction evidence="1">
        <text>ATP + protein L-histidine = ADP + protein N-phospho-L-histidine.</text>
        <dbReference type="EC" id="2.7.13.3"/>
    </reaction>
</comment>
<feature type="domain" description="Response regulatory" evidence="17">
    <location>
        <begin position="722"/>
        <end position="843"/>
    </location>
</feature>
<keyword evidence="5" id="KW-1003">Cell membrane</keyword>
<dbReference type="Proteomes" id="UP000406184">
    <property type="component" value="Unassembled WGS sequence"/>
</dbReference>
<dbReference type="SMART" id="SM00448">
    <property type="entry name" value="REC"/>
    <property type="match status" value="1"/>
</dbReference>
<name>A0A564TA91_9FIRM</name>
<evidence type="ECO:0000256" key="14">
    <source>
        <dbReference type="PROSITE-ProRule" id="PRU00169"/>
    </source>
</evidence>
<dbReference type="InterPro" id="IPR004358">
    <property type="entry name" value="Sig_transdc_His_kin-like_C"/>
</dbReference>
<dbReference type="Pfam" id="PF00512">
    <property type="entry name" value="HisKA"/>
    <property type="match status" value="1"/>
</dbReference>
<dbReference type="SUPFAM" id="SSF52172">
    <property type="entry name" value="CheY-like"/>
    <property type="match status" value="1"/>
</dbReference>
<evidence type="ECO:0000259" key="18">
    <source>
        <dbReference type="PROSITE" id="PS50112"/>
    </source>
</evidence>
<evidence type="ECO:0000313" key="20">
    <source>
        <dbReference type="Proteomes" id="UP000406184"/>
    </source>
</evidence>
<organism evidence="19 20">
    <name type="scientific">Faecalibacterium prausnitzii</name>
    <dbReference type="NCBI Taxonomy" id="853"/>
    <lineage>
        <taxon>Bacteria</taxon>
        <taxon>Bacillati</taxon>
        <taxon>Bacillota</taxon>
        <taxon>Clostridia</taxon>
        <taxon>Eubacteriales</taxon>
        <taxon>Oscillospiraceae</taxon>
        <taxon>Faecalibacterium</taxon>
    </lineage>
</organism>
<dbReference type="Pfam" id="PF02518">
    <property type="entry name" value="HATPase_c"/>
    <property type="match status" value="1"/>
</dbReference>
<dbReference type="Gene3D" id="3.40.50.2300">
    <property type="match status" value="1"/>
</dbReference>
<evidence type="ECO:0000256" key="13">
    <source>
        <dbReference type="ARBA" id="ARBA00024867"/>
    </source>
</evidence>
<dbReference type="SUPFAM" id="SSF47384">
    <property type="entry name" value="Homodimeric domain of signal transducing histidine kinase"/>
    <property type="match status" value="1"/>
</dbReference>
<evidence type="ECO:0000256" key="9">
    <source>
        <dbReference type="ARBA" id="ARBA00022777"/>
    </source>
</evidence>
<evidence type="ECO:0000256" key="3">
    <source>
        <dbReference type="ARBA" id="ARBA00012438"/>
    </source>
</evidence>
<evidence type="ECO:0000259" key="17">
    <source>
        <dbReference type="PROSITE" id="PS50110"/>
    </source>
</evidence>
<evidence type="ECO:0000259" key="16">
    <source>
        <dbReference type="PROSITE" id="PS50109"/>
    </source>
</evidence>
<dbReference type="PANTHER" id="PTHR43047">
    <property type="entry name" value="TWO-COMPONENT HISTIDINE PROTEIN KINASE"/>
    <property type="match status" value="1"/>
</dbReference>
<dbReference type="InterPro" id="IPR000014">
    <property type="entry name" value="PAS"/>
</dbReference>
<evidence type="ECO:0000256" key="8">
    <source>
        <dbReference type="ARBA" id="ARBA00022741"/>
    </source>
</evidence>
<feature type="domain" description="Histidine kinase" evidence="16">
    <location>
        <begin position="473"/>
        <end position="695"/>
    </location>
</feature>
<dbReference type="SMART" id="SM00387">
    <property type="entry name" value="HATPase_c"/>
    <property type="match status" value="1"/>
</dbReference>
<evidence type="ECO:0000256" key="11">
    <source>
        <dbReference type="ARBA" id="ARBA00023012"/>
    </source>
</evidence>
<dbReference type="InterPro" id="IPR005467">
    <property type="entry name" value="His_kinase_dom"/>
</dbReference>
<evidence type="ECO:0000256" key="5">
    <source>
        <dbReference type="ARBA" id="ARBA00022475"/>
    </source>
</evidence>
<accession>A0A564TA91</accession>
<dbReference type="PROSITE" id="PS50112">
    <property type="entry name" value="PAS"/>
    <property type="match status" value="1"/>
</dbReference>
<dbReference type="InterPro" id="IPR003594">
    <property type="entry name" value="HATPase_dom"/>
</dbReference>
<evidence type="ECO:0000256" key="10">
    <source>
        <dbReference type="ARBA" id="ARBA00022840"/>
    </source>
</evidence>
<feature type="modified residue" description="4-aspartylphosphate" evidence="14">
    <location>
        <position position="774"/>
    </location>
</feature>
<comment type="subcellular location">
    <subcellularLocation>
        <location evidence="2">Cell membrane</location>
    </subcellularLocation>
</comment>
<dbReference type="InterPro" id="IPR001789">
    <property type="entry name" value="Sig_transdc_resp-reg_receiver"/>
</dbReference>
<feature type="domain" description="PAS" evidence="18">
    <location>
        <begin position="330"/>
        <end position="373"/>
    </location>
</feature>
<keyword evidence="9 19" id="KW-0418">Kinase</keyword>
<comment type="function">
    <text evidence="13">May play the central regulatory role in sporulation. It may be an element of the effector pathway responsible for the activation of sporulation genes in response to nutritional stress. Spo0A may act in concert with spo0H (a sigma factor) to control the expression of some genes that are critical to the sporulation process.</text>
</comment>
<sequence>MKKQTKMRRFVKKRILTVVAALLLSASVLIGGFVFMDFMDRTIYDESTAHLTEIYHQANQTLYNKVSFNWGIMRMWAPYLESAQSDADVYSFLAQAKEEYQFTDFFFVSRDGSYIALDGERGYLDLGRTLSQLVLEQQPIVANSVVPDKPEIMVFAVPTEKGSYNGFDYEAIAITYNNKDLVDSLKISAFEGHGSTFAVLPDGRVVLDSSSVDMSGVHNILAMLKNSAGFTAEQITALQNAFAAGKTGNLEFSINGTGYYMVYGSASFQNWTILGIAPKAIVNANMNRLQYTTMAVITGIVGILAVTILLLVVQNNRQQLRKKDQQLLAREELFSNLSRNVDDVFLMIDTETGKVEYVSPNVHRILGVSPEAVQTDFHVLCSAGDDNCASRLEKLMQMEQGVQQEWDRDFIHQETGEPRYIHVIGFINDVQGAKKCIVDLSDRTGEHQTTLAVEAALEIAEKASKAKTDFLSNMSHDIRTPMNAIIGITTLMKNELHQPEKLAEHLGKLETSGQLLLGIINDILDMSRIESGKTTLNVEKMNLPHQISQLDSVIRQQAGQRRQTFTVATHVQHENVLGDSNRLKQVLMNILSNAVKYTPNGGHIRLEIDELTHTEHYTKYRFVVQDNGIGMSEEFQKHIFEPFERERTSTVSKVQGTGLGMAITKSIVDLMGGSISVESATGKGTRFEVVLEFPIDTEADTAQKTQALPEEEETTSPLSGMKFLCAEDNAINAEILEMLLEANGASCTICANGQEIVDAFAAVKPGDYDIILMDVQMPVMDGLEATRRIRSGENPLGKTIPILAMTANAFLEDMQKSREAGMDEHLSKPVDIRALEQTVKRFRVTPPPKINNGIARFRR</sequence>
<dbReference type="GO" id="GO:0000155">
    <property type="term" value="F:phosphorelay sensor kinase activity"/>
    <property type="evidence" value="ECO:0007669"/>
    <property type="project" value="InterPro"/>
</dbReference>
<dbReference type="Gene3D" id="3.30.450.20">
    <property type="entry name" value="PAS domain"/>
    <property type="match status" value="2"/>
</dbReference>
<evidence type="ECO:0000256" key="1">
    <source>
        <dbReference type="ARBA" id="ARBA00000085"/>
    </source>
</evidence>
<dbReference type="Gene3D" id="3.30.565.10">
    <property type="entry name" value="Histidine kinase-like ATPase, C-terminal domain"/>
    <property type="match status" value="1"/>
</dbReference>
<dbReference type="GO" id="GO:0005524">
    <property type="term" value="F:ATP binding"/>
    <property type="evidence" value="ECO:0007669"/>
    <property type="project" value="UniProtKB-KW"/>
</dbReference>
<dbReference type="CDD" id="cd00082">
    <property type="entry name" value="HisKA"/>
    <property type="match status" value="1"/>
</dbReference>
<keyword evidence="20" id="KW-1185">Reference proteome</keyword>
<dbReference type="EC" id="2.7.13.3" evidence="3"/>
<keyword evidence="15" id="KW-0812">Transmembrane</keyword>
<evidence type="ECO:0000256" key="2">
    <source>
        <dbReference type="ARBA" id="ARBA00004236"/>
    </source>
</evidence>
<dbReference type="PROSITE" id="PS50110">
    <property type="entry name" value="RESPONSE_REGULATORY"/>
    <property type="match status" value="1"/>
</dbReference>
<dbReference type="EMBL" id="CABHMY010000091">
    <property type="protein sequence ID" value="VUX04367.1"/>
    <property type="molecule type" value="Genomic_DNA"/>
</dbReference>
<dbReference type="CDD" id="cd17546">
    <property type="entry name" value="REC_hyHK_CKI1_RcsC-like"/>
    <property type="match status" value="1"/>
</dbReference>
<keyword evidence="8" id="KW-0547">Nucleotide-binding</keyword>
<keyword evidence="12 15" id="KW-0472">Membrane</keyword>
<evidence type="ECO:0000256" key="15">
    <source>
        <dbReference type="SAM" id="Phobius"/>
    </source>
</evidence>
<evidence type="ECO:0000256" key="7">
    <source>
        <dbReference type="ARBA" id="ARBA00022679"/>
    </source>
</evidence>
<dbReference type="InterPro" id="IPR036097">
    <property type="entry name" value="HisK_dim/P_sf"/>
</dbReference>